<dbReference type="Proteomes" id="UP000245535">
    <property type="component" value="Unassembled WGS sequence"/>
</dbReference>
<feature type="transmembrane region" description="Helical" evidence="1">
    <location>
        <begin position="69"/>
        <end position="92"/>
    </location>
</feature>
<name>A0A315YVT0_SEDFL</name>
<organism evidence="2 3">
    <name type="scientific">Sediminitomix flava</name>
    <dbReference type="NCBI Taxonomy" id="379075"/>
    <lineage>
        <taxon>Bacteria</taxon>
        <taxon>Pseudomonadati</taxon>
        <taxon>Bacteroidota</taxon>
        <taxon>Cytophagia</taxon>
        <taxon>Cytophagales</taxon>
        <taxon>Flammeovirgaceae</taxon>
        <taxon>Sediminitomix</taxon>
    </lineage>
</organism>
<dbReference type="RefSeq" id="WP_109623266.1">
    <property type="nucleotide sequence ID" value="NZ_QGDO01000017.1"/>
</dbReference>
<dbReference type="OrthoDB" id="981447at2"/>
<keyword evidence="3" id="KW-1185">Reference proteome</keyword>
<evidence type="ECO:0000313" key="2">
    <source>
        <dbReference type="EMBL" id="PWJ32903.1"/>
    </source>
</evidence>
<dbReference type="EMBL" id="QGDO01000017">
    <property type="protein sequence ID" value="PWJ32903.1"/>
    <property type="molecule type" value="Genomic_DNA"/>
</dbReference>
<dbReference type="AlphaFoldDB" id="A0A315YVT0"/>
<comment type="caution">
    <text evidence="2">The sequence shown here is derived from an EMBL/GenBank/DDBJ whole genome shotgun (WGS) entry which is preliminary data.</text>
</comment>
<proteinExistence type="predicted"/>
<accession>A0A315YVT0</accession>
<dbReference type="InterPro" id="IPR019690">
    <property type="entry name" value="DUF2569"/>
</dbReference>
<feature type="transmembrane region" description="Helical" evidence="1">
    <location>
        <begin position="136"/>
        <end position="153"/>
    </location>
</feature>
<evidence type="ECO:0000313" key="3">
    <source>
        <dbReference type="Proteomes" id="UP000245535"/>
    </source>
</evidence>
<keyword evidence="1" id="KW-0472">Membrane</keyword>
<sequence length="164" mass="18843">MKQSILHTEQPNAKENSIGGWLWVIIIVLLASGLQTILGIVTTFNEMLADDWSLYFQSTDELLKTRIKIYIYLISYMTINLGLIILSLVYFFQKKKKFVTIFLSLLGFALLAEFFRVYFLSYYADLTAQDSTNLDSSFLKTGIVLIISGLYLNKGRRPLQTFIN</sequence>
<feature type="transmembrane region" description="Helical" evidence="1">
    <location>
        <begin position="99"/>
        <end position="124"/>
    </location>
</feature>
<evidence type="ECO:0000256" key="1">
    <source>
        <dbReference type="SAM" id="Phobius"/>
    </source>
</evidence>
<keyword evidence="1" id="KW-1133">Transmembrane helix</keyword>
<reference evidence="2 3" key="1">
    <citation type="submission" date="2018-03" db="EMBL/GenBank/DDBJ databases">
        <title>Genomic Encyclopedia of Archaeal and Bacterial Type Strains, Phase II (KMG-II): from individual species to whole genera.</title>
        <authorList>
            <person name="Goeker M."/>
        </authorList>
    </citation>
    <scope>NUCLEOTIDE SEQUENCE [LARGE SCALE GENOMIC DNA]</scope>
    <source>
        <strain evidence="2 3">DSM 28229</strain>
    </source>
</reference>
<gene>
    <name evidence="2" type="ORF">BC781_1172</name>
</gene>
<protein>
    <submittedName>
        <fullName evidence="2">Uncharacterized protein DUF2569</fullName>
    </submittedName>
</protein>
<feature type="transmembrane region" description="Helical" evidence="1">
    <location>
        <begin position="21"/>
        <end position="44"/>
    </location>
</feature>
<keyword evidence="1" id="KW-0812">Transmembrane</keyword>
<dbReference type="Pfam" id="PF10754">
    <property type="entry name" value="DUF2569"/>
    <property type="match status" value="1"/>
</dbReference>